<reference evidence="1 2" key="2">
    <citation type="submission" date="2013-11" db="EMBL/GenBank/DDBJ databases">
        <title>The Genome Sequence of Phytophthora parasitica INRA-310.</title>
        <authorList>
            <consortium name="The Broad Institute Genomics Platform"/>
            <person name="Russ C."/>
            <person name="Tyler B."/>
            <person name="Panabieres F."/>
            <person name="Shan W."/>
            <person name="Tripathy S."/>
            <person name="Grunwald N."/>
            <person name="Machado M."/>
            <person name="Johnson C.S."/>
            <person name="Arredondo F."/>
            <person name="Hong C."/>
            <person name="Coffey M."/>
            <person name="Young S.K."/>
            <person name="Zeng Q."/>
            <person name="Gargeya S."/>
            <person name="Fitzgerald M."/>
            <person name="Abouelleil A."/>
            <person name="Alvarado L."/>
            <person name="Chapman S.B."/>
            <person name="Gainer-Dewar J."/>
            <person name="Goldberg J."/>
            <person name="Griggs A."/>
            <person name="Gujja S."/>
            <person name="Hansen M."/>
            <person name="Howarth C."/>
            <person name="Imamovic A."/>
            <person name="Ireland A."/>
            <person name="Larimer J."/>
            <person name="McCowan C."/>
            <person name="Murphy C."/>
            <person name="Pearson M."/>
            <person name="Poon T.W."/>
            <person name="Priest M."/>
            <person name="Roberts A."/>
            <person name="Saif S."/>
            <person name="Shea T."/>
            <person name="Sykes S."/>
            <person name="Wortman J."/>
            <person name="Nusbaum C."/>
            <person name="Birren B."/>
        </authorList>
    </citation>
    <scope>NUCLEOTIDE SEQUENCE [LARGE SCALE GENOMIC DNA]</scope>
    <source>
        <strain evidence="1 2">INRA-310</strain>
    </source>
</reference>
<dbReference type="GeneID" id="20182880"/>
<dbReference type="RefSeq" id="XP_008907502.1">
    <property type="nucleotide sequence ID" value="XM_008909254.1"/>
</dbReference>
<proteinExistence type="predicted"/>
<reference evidence="2" key="1">
    <citation type="submission" date="2011-12" db="EMBL/GenBank/DDBJ databases">
        <authorList>
            <consortium name="The Broad Institute Genome Sequencing Platform"/>
            <person name="Russ C."/>
            <person name="Tyler B."/>
            <person name="Panabieres F."/>
            <person name="Shan W."/>
            <person name="Tripathy S."/>
            <person name="Grunwald N."/>
            <person name="Machado M."/>
            <person name="Young S.K."/>
            <person name="Zeng Q."/>
            <person name="Gargeya S."/>
            <person name="Fitzgerald M."/>
            <person name="Haas B."/>
            <person name="Abouelleil A."/>
            <person name="Alvarado L."/>
            <person name="Arachchi H.M."/>
            <person name="Berlin A."/>
            <person name="Chapman S.B."/>
            <person name="Gearin G."/>
            <person name="Goldberg J."/>
            <person name="Griggs A."/>
            <person name="Gujja S."/>
            <person name="Hansen M."/>
            <person name="Heiman D."/>
            <person name="Howarth C."/>
            <person name="Larimer J."/>
            <person name="Lui A."/>
            <person name="MacDonald P.J.P."/>
            <person name="McCowen C."/>
            <person name="Montmayeur A."/>
            <person name="Murphy C."/>
            <person name="Neiman D."/>
            <person name="Pearson M."/>
            <person name="Priest M."/>
            <person name="Roberts A."/>
            <person name="Saif S."/>
            <person name="Shea T."/>
            <person name="Sisk P."/>
            <person name="Stolte C."/>
            <person name="Sykes S."/>
            <person name="Wortman J."/>
            <person name="Nusbaum C."/>
            <person name="Birren B."/>
        </authorList>
    </citation>
    <scope>NUCLEOTIDE SEQUENCE [LARGE SCALE GENOMIC DNA]</scope>
    <source>
        <strain evidence="2">INRA-310</strain>
    </source>
</reference>
<evidence type="ECO:0000313" key="1">
    <source>
        <dbReference type="EMBL" id="ETN07126.1"/>
    </source>
</evidence>
<name>W2Q2L8_PHYN3</name>
<dbReference type="Proteomes" id="UP000018817">
    <property type="component" value="Unassembled WGS sequence"/>
</dbReference>
<dbReference type="EMBL" id="KI669593">
    <property type="protein sequence ID" value="ETN07126.1"/>
    <property type="molecule type" value="Genomic_DNA"/>
</dbReference>
<sequence length="58" mass="6397">MATKRRNFFAEEDLALLQQVRSERPFLAEQGKTMAAWGDLAAQRQNAVSSAASGVNEE</sequence>
<evidence type="ECO:0008006" key="3">
    <source>
        <dbReference type="Google" id="ProtNLM"/>
    </source>
</evidence>
<evidence type="ECO:0000313" key="2">
    <source>
        <dbReference type="Proteomes" id="UP000018817"/>
    </source>
</evidence>
<accession>W2Q2L8</accession>
<protein>
    <recommendedName>
        <fullName evidence="3">Transposase</fullName>
    </recommendedName>
</protein>
<dbReference type="AlphaFoldDB" id="W2Q2L8"/>
<dbReference type="VEuPathDB" id="FungiDB:PPTG_13524"/>
<gene>
    <name evidence="1" type="ORF">PPTG_13524</name>
</gene>
<organism evidence="1 2">
    <name type="scientific">Phytophthora nicotianae (strain INRA-310)</name>
    <name type="common">Phytophthora parasitica</name>
    <dbReference type="NCBI Taxonomy" id="761204"/>
    <lineage>
        <taxon>Eukaryota</taxon>
        <taxon>Sar</taxon>
        <taxon>Stramenopiles</taxon>
        <taxon>Oomycota</taxon>
        <taxon>Peronosporomycetes</taxon>
        <taxon>Peronosporales</taxon>
        <taxon>Peronosporaceae</taxon>
        <taxon>Phytophthora</taxon>
    </lineage>
</organism>